<evidence type="ECO:0000313" key="4">
    <source>
        <dbReference type="Proteomes" id="UP000007110"/>
    </source>
</evidence>
<dbReference type="Proteomes" id="UP000007110">
    <property type="component" value="Unassembled WGS sequence"/>
</dbReference>
<feature type="compositionally biased region" description="Basic and acidic residues" evidence="2">
    <location>
        <begin position="406"/>
        <end position="415"/>
    </location>
</feature>
<dbReference type="RefSeq" id="XP_030846861.1">
    <property type="nucleotide sequence ID" value="XM_030991001.1"/>
</dbReference>
<reference evidence="3" key="2">
    <citation type="submission" date="2021-01" db="UniProtKB">
        <authorList>
            <consortium name="EnsemblMetazoa"/>
        </authorList>
    </citation>
    <scope>IDENTIFICATION</scope>
</reference>
<dbReference type="FunCoup" id="A0A7M7P866">
    <property type="interactions" value="615"/>
</dbReference>
<name>A0A7M7P866_STRPU</name>
<dbReference type="EnsemblMetazoa" id="XM_030991001">
    <property type="protein sequence ID" value="XP_030846861"/>
    <property type="gene ID" value="LOC115926357"/>
</dbReference>
<keyword evidence="4" id="KW-1185">Reference proteome</keyword>
<dbReference type="PANTHER" id="PTHR32428:SF2">
    <property type="entry name" value="TARGET OF RAPAMYCIN COMPLEX 2 SUBUNIT BIT61-RELATED"/>
    <property type="match status" value="1"/>
</dbReference>
<comment type="similarity">
    <text evidence="1">Belongs to the PROTOR family.</text>
</comment>
<feature type="region of interest" description="Disordered" evidence="2">
    <location>
        <begin position="394"/>
        <end position="415"/>
    </location>
</feature>
<dbReference type="AlphaFoldDB" id="A0A7M7P866"/>
<dbReference type="OrthoDB" id="2290221at2759"/>
<feature type="compositionally biased region" description="Low complexity" evidence="2">
    <location>
        <begin position="346"/>
        <end position="357"/>
    </location>
</feature>
<dbReference type="InParanoid" id="A0A7M7P866"/>
<dbReference type="InterPro" id="IPR013745">
    <property type="entry name" value="Bit61/PRR5"/>
</dbReference>
<accession>A0A7M7P866</accession>
<sequence length="415" mass="45926">MKRRSFAEPHSSLGLFAQHHASTNSPSSANGATGGAVQQWISVADGANKPRRSPGRTARRFSAFVGTNIGLAARRGSAMPVLQHEPEFEASTKSQQVLGLRNEEWNRVQSKVLSVFNKRRLQPGELYELNKLVKVAIKSEIGSFISEYYKKNLLQRGMKSLYDSLDNDGGQGLLSSLAELWNYFFTEILPTLRAIFYPVQTKGHTMYQLSLLGFRDHVVLQLPLKKALSSCNESEIPPEITQMLLNLHAVHDGGTYATTPSEEYVQLEAILAKVVCPFLGSKGLYLRMGEDDPAVPARDPNAKEDGQGTPGSNSSGTQGRKYDRQRSLQRLSLQIQPSNMDYLANTSGGSTPSSPSSHARENVAARRLQMTHQRRGSALVLSSLETLEEVDRSGFVGSCRERRRSKSEIEFDGRR</sequence>
<evidence type="ECO:0000313" key="3">
    <source>
        <dbReference type="EnsemblMetazoa" id="XP_030846861"/>
    </source>
</evidence>
<dbReference type="PANTHER" id="PTHR32428">
    <property type="entry name" value="TARGET OF RAPAMYCIN COMPLEX 2 SUBUNIT BIT61-RELATED"/>
    <property type="match status" value="1"/>
</dbReference>
<reference evidence="4" key="1">
    <citation type="submission" date="2015-02" db="EMBL/GenBank/DDBJ databases">
        <title>Genome sequencing for Strongylocentrotus purpuratus.</title>
        <authorList>
            <person name="Murali S."/>
            <person name="Liu Y."/>
            <person name="Vee V."/>
            <person name="English A."/>
            <person name="Wang M."/>
            <person name="Skinner E."/>
            <person name="Han Y."/>
            <person name="Muzny D.M."/>
            <person name="Worley K.C."/>
            <person name="Gibbs R.A."/>
        </authorList>
    </citation>
    <scope>NUCLEOTIDE SEQUENCE</scope>
</reference>
<dbReference type="GeneID" id="115926357"/>
<proteinExistence type="inferred from homology"/>
<evidence type="ECO:0008006" key="5">
    <source>
        <dbReference type="Google" id="ProtNLM"/>
    </source>
</evidence>
<dbReference type="GO" id="GO:0031932">
    <property type="term" value="C:TORC2 complex"/>
    <property type="evidence" value="ECO:0000318"/>
    <property type="project" value="GO_Central"/>
</dbReference>
<evidence type="ECO:0000256" key="2">
    <source>
        <dbReference type="SAM" id="MobiDB-lite"/>
    </source>
</evidence>
<dbReference type="Pfam" id="PF08539">
    <property type="entry name" value="HbrB"/>
    <property type="match status" value="1"/>
</dbReference>
<protein>
    <recommendedName>
        <fullName evidence="5">Proline-rich protein 5</fullName>
    </recommendedName>
</protein>
<evidence type="ECO:0000256" key="1">
    <source>
        <dbReference type="ARBA" id="ARBA00010453"/>
    </source>
</evidence>
<dbReference type="OMA" id="SMDYLAN"/>
<dbReference type="GO" id="GO:0038203">
    <property type="term" value="P:TORC2 signaling"/>
    <property type="evidence" value="ECO:0000318"/>
    <property type="project" value="GO_Central"/>
</dbReference>
<organism evidence="3 4">
    <name type="scientific">Strongylocentrotus purpuratus</name>
    <name type="common">Purple sea urchin</name>
    <dbReference type="NCBI Taxonomy" id="7668"/>
    <lineage>
        <taxon>Eukaryota</taxon>
        <taxon>Metazoa</taxon>
        <taxon>Echinodermata</taxon>
        <taxon>Eleutherozoa</taxon>
        <taxon>Echinozoa</taxon>
        <taxon>Echinoidea</taxon>
        <taxon>Euechinoidea</taxon>
        <taxon>Echinacea</taxon>
        <taxon>Camarodonta</taxon>
        <taxon>Echinidea</taxon>
        <taxon>Strongylocentrotidae</taxon>
        <taxon>Strongylocentrotus</taxon>
    </lineage>
</organism>
<dbReference type="KEGG" id="spu:115926357"/>
<feature type="region of interest" description="Disordered" evidence="2">
    <location>
        <begin position="291"/>
        <end position="363"/>
    </location>
</feature>